<dbReference type="eggNOG" id="ENOG502S0WA">
    <property type="taxonomic scope" value="Eukaryota"/>
</dbReference>
<keyword evidence="2" id="KW-1185">Reference proteome</keyword>
<proteinExistence type="predicted"/>
<dbReference type="OrthoDB" id="5835829at2759"/>
<dbReference type="PANTHER" id="PTHR48050">
    <property type="entry name" value="STEROL 3-BETA-GLUCOSYLTRANSFERASE"/>
    <property type="match status" value="1"/>
</dbReference>
<dbReference type="OMA" id="DYGQANV"/>
<dbReference type="EMBL" id="CP003005">
    <property type="protein sequence ID" value="AEO58610.1"/>
    <property type="molecule type" value="Genomic_DNA"/>
</dbReference>
<sequence length="534" mass="58556">MTTKKVLLVVNSEYGQANVFLAAGHALQALDKDVQIHFASFKQIANDVATSSKYSVKCTPGAAPWTFHLLDGPSFMEAIQYKDGPRTALERIMGQRPTFSSIMAMMKVLVHLFLPWDQPEFDLVYKSLVRIFDEVQPDITVVDSLFAPGLTACRALGRRHIVLSPNTLKDFAVAFQPRAALLWKFPIMGSAFEFLVPWRNIPANTVYGLAQIYFSLTDTRLRETRARARQKLGAELVTFESLMMNPPAGLKILVSNRPEIDFPLVIPGHLTACGPLIRPVAPVADDDGELDAWLRRGPTVFISLGTHRVLEEYEAVEMARALRVLLDAVEAWEDTLRRRGGEGGEGGEGGSNVGVGGVPGKLQVLWKLKRHKPGQDAMYEVGPGTRVHGILRREIEADRVRIVDWVKPQPSAVLQAGTVVCSVNHGGANSFHDALTSAVPQVILPAWLDCYDFANRAEYLGIGRWGNKQAMPSCAEAELGPILVDVVLGPRAAEMRARVRDLADLCAKTPGATVAASSILDELKSYDEGEEGEK</sequence>
<name>G2QGP8_THET4</name>
<evidence type="ECO:0000313" key="1">
    <source>
        <dbReference type="EMBL" id="AEO58610.1"/>
    </source>
</evidence>
<dbReference type="HOGENOM" id="CLU_031484_0_0_1"/>
<dbReference type="GeneID" id="11510205"/>
<dbReference type="Gene3D" id="3.40.50.2000">
    <property type="entry name" value="Glycogen Phosphorylase B"/>
    <property type="match status" value="2"/>
</dbReference>
<gene>
    <name evidence="1" type="ORF">MYCTH_2306064</name>
</gene>
<dbReference type="AlphaFoldDB" id="G2QGP8"/>
<protein>
    <submittedName>
        <fullName evidence="1">Glycosyltransferase family 1 protein</fullName>
    </submittedName>
</protein>
<dbReference type="InterPro" id="IPR050426">
    <property type="entry name" value="Glycosyltransferase_28"/>
</dbReference>
<dbReference type="GO" id="GO:0016740">
    <property type="term" value="F:transferase activity"/>
    <property type="evidence" value="ECO:0007669"/>
    <property type="project" value="UniProtKB-KW"/>
</dbReference>
<dbReference type="VEuPathDB" id="FungiDB:MYCTH_2306064"/>
<reference evidence="1 2" key="1">
    <citation type="journal article" date="2011" name="Nat. Biotechnol.">
        <title>Comparative genomic analysis of the thermophilic biomass-degrading fungi Myceliophthora thermophila and Thielavia terrestris.</title>
        <authorList>
            <person name="Berka R.M."/>
            <person name="Grigoriev I.V."/>
            <person name="Otillar R."/>
            <person name="Salamov A."/>
            <person name="Grimwood J."/>
            <person name="Reid I."/>
            <person name="Ishmael N."/>
            <person name="John T."/>
            <person name="Darmond C."/>
            <person name="Moisan M.-C."/>
            <person name="Henrissat B."/>
            <person name="Coutinho P.M."/>
            <person name="Lombard V."/>
            <person name="Natvig D.O."/>
            <person name="Lindquist E."/>
            <person name="Schmutz J."/>
            <person name="Lucas S."/>
            <person name="Harris P."/>
            <person name="Powlowski J."/>
            <person name="Bellemare A."/>
            <person name="Taylor D."/>
            <person name="Butler G."/>
            <person name="de Vries R.P."/>
            <person name="Allijn I.E."/>
            <person name="van den Brink J."/>
            <person name="Ushinsky S."/>
            <person name="Storms R."/>
            <person name="Powell A.J."/>
            <person name="Paulsen I.T."/>
            <person name="Elbourne L.D.H."/>
            <person name="Baker S.E."/>
            <person name="Magnuson J."/>
            <person name="LaBoissiere S."/>
            <person name="Clutterbuck A.J."/>
            <person name="Martinez D."/>
            <person name="Wogulis M."/>
            <person name="de Leon A.L."/>
            <person name="Rey M.W."/>
            <person name="Tsang A."/>
        </authorList>
    </citation>
    <scope>NUCLEOTIDE SEQUENCE [LARGE SCALE GENOMIC DNA]</scope>
    <source>
        <strain evidence="2">ATCC 42464 / BCRC 31852 / DSM 1799</strain>
    </source>
</reference>
<dbReference type="PANTHER" id="PTHR48050:SF13">
    <property type="entry name" value="STEROL 3-BETA-GLUCOSYLTRANSFERASE UGT80A2"/>
    <property type="match status" value="1"/>
</dbReference>
<dbReference type="KEGG" id="mtm:MYCTH_2306064"/>
<dbReference type="Proteomes" id="UP000007322">
    <property type="component" value="Chromosome 4"/>
</dbReference>
<organism evidence="1 2">
    <name type="scientific">Thermothelomyces thermophilus (strain ATCC 42464 / BCRC 31852 / DSM 1799)</name>
    <name type="common">Sporotrichum thermophile</name>
    <dbReference type="NCBI Taxonomy" id="573729"/>
    <lineage>
        <taxon>Eukaryota</taxon>
        <taxon>Fungi</taxon>
        <taxon>Dikarya</taxon>
        <taxon>Ascomycota</taxon>
        <taxon>Pezizomycotina</taxon>
        <taxon>Sordariomycetes</taxon>
        <taxon>Sordariomycetidae</taxon>
        <taxon>Sordariales</taxon>
        <taxon>Chaetomiaceae</taxon>
        <taxon>Thermothelomyces</taxon>
    </lineage>
</organism>
<dbReference type="InParanoid" id="G2QGP8"/>
<accession>G2QGP8</accession>
<dbReference type="RefSeq" id="XP_003663855.1">
    <property type="nucleotide sequence ID" value="XM_003663807.1"/>
</dbReference>
<keyword evidence="1" id="KW-0808">Transferase</keyword>
<evidence type="ECO:0000313" key="2">
    <source>
        <dbReference type="Proteomes" id="UP000007322"/>
    </source>
</evidence>
<dbReference type="SUPFAM" id="SSF53756">
    <property type="entry name" value="UDP-Glycosyltransferase/glycogen phosphorylase"/>
    <property type="match status" value="1"/>
</dbReference>